<dbReference type="InterPro" id="IPR051105">
    <property type="entry name" value="WWC/KIBRA_Hippo_Reg"/>
</dbReference>
<name>A0A1D1YBP3_9ARAE</name>
<dbReference type="InterPro" id="IPR001202">
    <property type="entry name" value="WW_dom"/>
</dbReference>
<evidence type="ECO:0000256" key="2">
    <source>
        <dbReference type="ARBA" id="ARBA00022490"/>
    </source>
</evidence>
<evidence type="ECO:0000259" key="4">
    <source>
        <dbReference type="PROSITE" id="PS50020"/>
    </source>
</evidence>
<comment type="subcellular location">
    <subcellularLocation>
        <location evidence="1">Cytoplasm</location>
    </subcellularLocation>
</comment>
<evidence type="ECO:0000256" key="3">
    <source>
        <dbReference type="SAM" id="MobiDB-lite"/>
    </source>
</evidence>
<protein>
    <submittedName>
        <fullName evidence="5">E3 ubiquitin-protein ligase Itchy</fullName>
    </submittedName>
</protein>
<dbReference type="Pfam" id="PF00397">
    <property type="entry name" value="WW"/>
    <property type="match status" value="1"/>
</dbReference>
<dbReference type="SUPFAM" id="SSF51045">
    <property type="entry name" value="WW domain"/>
    <property type="match status" value="1"/>
</dbReference>
<gene>
    <name evidence="5" type="primary">ITCH</name>
    <name evidence="5" type="ORF">g.116436</name>
</gene>
<dbReference type="Gene3D" id="2.20.70.10">
    <property type="match status" value="1"/>
</dbReference>
<reference evidence="5" key="1">
    <citation type="submission" date="2015-07" db="EMBL/GenBank/DDBJ databases">
        <title>Transcriptome Assembly of Anthurium amnicola.</title>
        <authorList>
            <person name="Suzuki J."/>
        </authorList>
    </citation>
    <scope>NUCLEOTIDE SEQUENCE</scope>
</reference>
<dbReference type="CDD" id="cd00201">
    <property type="entry name" value="WW"/>
    <property type="match status" value="1"/>
</dbReference>
<dbReference type="GO" id="GO:0005737">
    <property type="term" value="C:cytoplasm"/>
    <property type="evidence" value="ECO:0007669"/>
    <property type="project" value="UniProtKB-SubCell"/>
</dbReference>
<dbReference type="PROSITE" id="PS50020">
    <property type="entry name" value="WW_DOMAIN_2"/>
    <property type="match status" value="1"/>
</dbReference>
<dbReference type="PANTHER" id="PTHR14791:SF39">
    <property type="entry name" value="OS12G0233100 PROTEIN"/>
    <property type="match status" value="1"/>
</dbReference>
<dbReference type="AlphaFoldDB" id="A0A1D1YBP3"/>
<proteinExistence type="predicted"/>
<dbReference type="EMBL" id="GDJX01015865">
    <property type="protein sequence ID" value="JAT52071.1"/>
    <property type="molecule type" value="Transcribed_RNA"/>
</dbReference>
<sequence>MIREFGKGKRGIVFETDRLKVQAVKNQRQLWRGMDRPELSLGPLSSFADGVENLSPESESSNACRKRKSAWDEPLSLQTGIELQLKDPLPLDWEQCLDLQSGRMYYLNRKTLKRTWDFPNDQTLDLELNISPPLSLEGNRSPSTLDSSREENFSATSMVAVACLKCHLLVMLCRSSPSCPNCKYVHSLLPPAQQPAPSKVDRRPRSLETLSLLH</sequence>
<feature type="region of interest" description="Disordered" evidence="3">
    <location>
        <begin position="192"/>
        <end position="214"/>
    </location>
</feature>
<dbReference type="PANTHER" id="PTHR14791">
    <property type="entry name" value="BOMB/KIRA PROTEINS"/>
    <property type="match status" value="1"/>
</dbReference>
<dbReference type="SMART" id="SM00456">
    <property type="entry name" value="WW"/>
    <property type="match status" value="1"/>
</dbReference>
<evidence type="ECO:0000256" key="1">
    <source>
        <dbReference type="ARBA" id="ARBA00004496"/>
    </source>
</evidence>
<accession>A0A1D1YBP3</accession>
<dbReference type="InterPro" id="IPR036020">
    <property type="entry name" value="WW_dom_sf"/>
</dbReference>
<organism evidence="5">
    <name type="scientific">Anthurium amnicola</name>
    <dbReference type="NCBI Taxonomy" id="1678845"/>
    <lineage>
        <taxon>Eukaryota</taxon>
        <taxon>Viridiplantae</taxon>
        <taxon>Streptophyta</taxon>
        <taxon>Embryophyta</taxon>
        <taxon>Tracheophyta</taxon>
        <taxon>Spermatophyta</taxon>
        <taxon>Magnoliopsida</taxon>
        <taxon>Liliopsida</taxon>
        <taxon>Araceae</taxon>
        <taxon>Pothoideae</taxon>
        <taxon>Potheae</taxon>
        <taxon>Anthurium</taxon>
    </lineage>
</organism>
<feature type="domain" description="WW" evidence="4">
    <location>
        <begin position="87"/>
        <end position="121"/>
    </location>
</feature>
<keyword evidence="2" id="KW-0963">Cytoplasm</keyword>
<evidence type="ECO:0000313" key="5">
    <source>
        <dbReference type="EMBL" id="JAT52071.1"/>
    </source>
</evidence>